<dbReference type="GO" id="GO:0031124">
    <property type="term" value="P:mRNA 3'-end processing"/>
    <property type="evidence" value="ECO:0007669"/>
    <property type="project" value="InterPro"/>
</dbReference>
<proteinExistence type="predicted"/>
<feature type="compositionally biased region" description="Polar residues" evidence="1">
    <location>
        <begin position="365"/>
        <end position="384"/>
    </location>
</feature>
<dbReference type="RefSeq" id="XP_013262678.1">
    <property type="nucleotide sequence ID" value="XM_013407224.1"/>
</dbReference>
<gene>
    <name evidence="3" type="ORF">A1O9_04938</name>
</gene>
<organism evidence="3 4">
    <name type="scientific">Exophiala aquamarina CBS 119918</name>
    <dbReference type="NCBI Taxonomy" id="1182545"/>
    <lineage>
        <taxon>Eukaryota</taxon>
        <taxon>Fungi</taxon>
        <taxon>Dikarya</taxon>
        <taxon>Ascomycota</taxon>
        <taxon>Pezizomycotina</taxon>
        <taxon>Eurotiomycetes</taxon>
        <taxon>Chaetothyriomycetidae</taxon>
        <taxon>Chaetothyriales</taxon>
        <taxon>Herpotrichiellaceae</taxon>
        <taxon>Exophiala</taxon>
    </lineage>
</organism>
<evidence type="ECO:0000259" key="2">
    <source>
        <dbReference type="PROSITE" id="PS51391"/>
    </source>
</evidence>
<dbReference type="InterPro" id="IPR008942">
    <property type="entry name" value="ENTH_VHS"/>
</dbReference>
<keyword evidence="4" id="KW-1185">Reference proteome</keyword>
<dbReference type="GeneID" id="25279865"/>
<dbReference type="PROSITE" id="PS51391">
    <property type="entry name" value="CID"/>
    <property type="match status" value="1"/>
</dbReference>
<name>A0A072PL59_9EURO</name>
<dbReference type="Pfam" id="PF04818">
    <property type="entry name" value="CID"/>
    <property type="match status" value="1"/>
</dbReference>
<dbReference type="SUPFAM" id="SSF48464">
    <property type="entry name" value="ENTH/VHS domain"/>
    <property type="match status" value="1"/>
</dbReference>
<feature type="compositionally biased region" description="Basic and acidic residues" evidence="1">
    <location>
        <begin position="316"/>
        <end position="329"/>
    </location>
</feature>
<evidence type="ECO:0000313" key="4">
    <source>
        <dbReference type="Proteomes" id="UP000027920"/>
    </source>
</evidence>
<dbReference type="OrthoDB" id="10069473at2759"/>
<dbReference type="HOGENOM" id="CLU_042070_1_0_1"/>
<feature type="domain" description="CID" evidence="2">
    <location>
        <begin position="1"/>
        <end position="133"/>
    </location>
</feature>
<dbReference type="EMBL" id="AMGV01000003">
    <property type="protein sequence ID" value="KEF60088.1"/>
    <property type="molecule type" value="Genomic_DNA"/>
</dbReference>
<feature type="compositionally biased region" description="Polar residues" evidence="1">
    <location>
        <begin position="344"/>
        <end position="354"/>
    </location>
</feature>
<dbReference type="PANTHER" id="PTHR12460">
    <property type="entry name" value="CYCLIN-DEPENDENT KINASE INHIBITOR-RELATED PROTEIN"/>
    <property type="match status" value="1"/>
</dbReference>
<dbReference type="FunFam" id="1.25.40.90:FF:000030">
    <property type="entry name" value="DUF618 domain protein"/>
    <property type="match status" value="1"/>
</dbReference>
<evidence type="ECO:0000256" key="1">
    <source>
        <dbReference type="SAM" id="MobiDB-lite"/>
    </source>
</evidence>
<feature type="region of interest" description="Disordered" evidence="1">
    <location>
        <begin position="284"/>
        <end position="430"/>
    </location>
</feature>
<dbReference type="PANTHER" id="PTHR12460:SF0">
    <property type="entry name" value="CID DOMAIN-CONTAINING PROTEIN-RELATED"/>
    <property type="match status" value="1"/>
</dbReference>
<dbReference type="Proteomes" id="UP000027920">
    <property type="component" value="Unassembled WGS sequence"/>
</dbReference>
<dbReference type="VEuPathDB" id="FungiDB:A1O9_04938"/>
<sequence>MSFTDEALKAKLSTLNETQDSIVSVSQWIMFHKRHADRIASYWLTRLRDSPPPKRLNFIYLVNDIVQNARARKRSEFPDAFAPLMAEAIHTAYRSSPPDIQGKIRRVVDVWRSRNVFEPPILEAIEARTDEIDKSKGSSGKKTLMGQSLFTSTSSAGMPKELETLAPLQIAVTKETISARPAIDTAQSEYMKLNDPSAALPSPPVHAARLSSLIKSLVAAESSVSASIKARKALIADLERILEINKGALAKDEETYLELDSRKTRTDAKKREVEDGIIRGLSSAEGPAETTIPGVGAIGDEVFSPGLDNPASADDGFGRPEIEELTPERELEDDTGYNPLESLATPSQAQSRNNPAVAAALASFGNPSAASDYSPSQQPTNTGISGYVSNVSRVRSYSGSGGGLNGLSAKRRKLSHGEDEMVPDLGEMGMEGFGQESAFAAAAGGGADTHHGDFLSNLDEDVDELLRQEGGGR</sequence>
<comment type="caution">
    <text evidence="3">The sequence shown here is derived from an EMBL/GenBank/DDBJ whole genome shotgun (WGS) entry which is preliminary data.</text>
</comment>
<feature type="compositionally biased region" description="Low complexity" evidence="1">
    <location>
        <begin position="385"/>
        <end position="398"/>
    </location>
</feature>
<evidence type="ECO:0000313" key="3">
    <source>
        <dbReference type="EMBL" id="KEF60088.1"/>
    </source>
</evidence>
<accession>A0A072PL59</accession>
<reference evidence="3 4" key="1">
    <citation type="submission" date="2013-03" db="EMBL/GenBank/DDBJ databases">
        <title>The Genome Sequence of Exophiala aquamarina CBS 119918.</title>
        <authorList>
            <consortium name="The Broad Institute Genomics Platform"/>
            <person name="Cuomo C."/>
            <person name="de Hoog S."/>
            <person name="Gorbushina A."/>
            <person name="Walker B."/>
            <person name="Young S.K."/>
            <person name="Zeng Q."/>
            <person name="Gargeya S."/>
            <person name="Fitzgerald M."/>
            <person name="Haas B."/>
            <person name="Abouelleil A."/>
            <person name="Allen A.W."/>
            <person name="Alvarado L."/>
            <person name="Arachchi H.M."/>
            <person name="Berlin A.M."/>
            <person name="Chapman S.B."/>
            <person name="Gainer-Dewar J."/>
            <person name="Goldberg J."/>
            <person name="Griggs A."/>
            <person name="Gujja S."/>
            <person name="Hansen M."/>
            <person name="Howarth C."/>
            <person name="Imamovic A."/>
            <person name="Ireland A."/>
            <person name="Larimer J."/>
            <person name="McCowan C."/>
            <person name="Murphy C."/>
            <person name="Pearson M."/>
            <person name="Poon T.W."/>
            <person name="Priest M."/>
            <person name="Roberts A."/>
            <person name="Saif S."/>
            <person name="Shea T."/>
            <person name="Sisk P."/>
            <person name="Sykes S."/>
            <person name="Wortman J."/>
            <person name="Nusbaum C."/>
            <person name="Birren B."/>
        </authorList>
    </citation>
    <scope>NUCLEOTIDE SEQUENCE [LARGE SCALE GENOMIC DNA]</scope>
    <source>
        <strain evidence="3 4">CBS 119918</strain>
    </source>
</reference>
<dbReference type="InterPro" id="IPR047883">
    <property type="entry name" value="Rtt103-like_CID"/>
</dbReference>
<dbReference type="InterPro" id="IPR006569">
    <property type="entry name" value="CID_dom"/>
</dbReference>
<dbReference type="AlphaFoldDB" id="A0A072PL59"/>
<dbReference type="SMART" id="SM00582">
    <property type="entry name" value="RPR"/>
    <property type="match status" value="1"/>
</dbReference>
<dbReference type="CDD" id="cd17003">
    <property type="entry name" value="CID_Rtt103"/>
    <property type="match status" value="1"/>
</dbReference>
<dbReference type="Gene3D" id="1.25.40.90">
    <property type="match status" value="1"/>
</dbReference>
<protein>
    <recommendedName>
        <fullName evidence="2">CID domain-containing protein</fullName>
    </recommendedName>
</protein>
<dbReference type="GO" id="GO:0099122">
    <property type="term" value="F:RNA polymerase II C-terminal domain binding"/>
    <property type="evidence" value="ECO:0007669"/>
    <property type="project" value="InterPro"/>
</dbReference>
<dbReference type="STRING" id="1182545.A0A072PL59"/>